<feature type="transmembrane region" description="Helical" evidence="1">
    <location>
        <begin position="136"/>
        <end position="155"/>
    </location>
</feature>
<feature type="transmembrane region" description="Helical" evidence="1">
    <location>
        <begin position="220"/>
        <end position="237"/>
    </location>
</feature>
<evidence type="ECO:0000259" key="2">
    <source>
        <dbReference type="Pfam" id="PF01757"/>
    </source>
</evidence>
<dbReference type="InterPro" id="IPR050879">
    <property type="entry name" value="Acyltransferase_3"/>
</dbReference>
<feature type="transmembrane region" description="Helical" evidence="1">
    <location>
        <begin position="91"/>
        <end position="108"/>
    </location>
</feature>
<organism evidence="3 4">
    <name type="scientific">Sphingoaurantiacus capsulatus</name>
    <dbReference type="NCBI Taxonomy" id="1771310"/>
    <lineage>
        <taxon>Bacteria</taxon>
        <taxon>Pseudomonadati</taxon>
        <taxon>Pseudomonadota</taxon>
        <taxon>Alphaproteobacteria</taxon>
        <taxon>Sphingomonadales</taxon>
        <taxon>Sphingosinicellaceae</taxon>
        <taxon>Sphingoaurantiacus</taxon>
    </lineage>
</organism>
<dbReference type="PANTHER" id="PTHR23028:SF53">
    <property type="entry name" value="ACYL_TRANSF_3 DOMAIN-CONTAINING PROTEIN"/>
    <property type="match status" value="1"/>
</dbReference>
<keyword evidence="4" id="KW-1185">Reference proteome</keyword>
<dbReference type="EMBL" id="JBHRXV010000011">
    <property type="protein sequence ID" value="MFC3713942.1"/>
    <property type="molecule type" value="Genomic_DNA"/>
</dbReference>
<evidence type="ECO:0000313" key="3">
    <source>
        <dbReference type="EMBL" id="MFC3713942.1"/>
    </source>
</evidence>
<gene>
    <name evidence="3" type="ORF">ACFOMD_15315</name>
</gene>
<dbReference type="InterPro" id="IPR002656">
    <property type="entry name" value="Acyl_transf_3_dom"/>
</dbReference>
<keyword evidence="1" id="KW-1133">Transmembrane helix</keyword>
<keyword evidence="1" id="KW-0812">Transmembrane</keyword>
<evidence type="ECO:0000256" key="1">
    <source>
        <dbReference type="SAM" id="Phobius"/>
    </source>
</evidence>
<feature type="transmembrane region" description="Helical" evidence="1">
    <location>
        <begin position="266"/>
        <end position="283"/>
    </location>
</feature>
<feature type="transmembrane region" description="Helical" evidence="1">
    <location>
        <begin position="12"/>
        <end position="31"/>
    </location>
</feature>
<feature type="transmembrane region" description="Helical" evidence="1">
    <location>
        <begin position="243"/>
        <end position="259"/>
    </location>
</feature>
<comment type="caution">
    <text evidence="3">The sequence shown here is derived from an EMBL/GenBank/DDBJ whole genome shotgun (WGS) entry which is preliminary data.</text>
</comment>
<sequence length="349" mass="38117">MTIESVRTEGRLQELDALRGLAALVVVLFHYTSRYDVVFGHNSAPLVSAPWGHFGVNLFFGISGFVIFMTLGRTKTPADFIVSRFSRLYPAYWMSIALTTAVVSLGVLPDLQKPLWVIAANLTMVHGAADIPSVDGVYWTLLVELFFYALMLGLFMTRLLGRIELVLVFWIGLKWLWWGTAAFAGIDLSYKIGLLLVQQYIPFFALGIAAYRLMTGAVPAIRPLLLIAFSLATIGVIDGLDHLVVALITAALLLAIAFGKARLLAAAPLLALGAISYPLYLLHEYIGWTIIAAVEAQGVNANLAILIALILVIALSAAVTFLVERPAMRAIRDRYKAMKAKRELAPAAE</sequence>
<feature type="transmembrane region" description="Helical" evidence="1">
    <location>
        <begin position="167"/>
        <end position="186"/>
    </location>
</feature>
<feature type="transmembrane region" description="Helical" evidence="1">
    <location>
        <begin position="192"/>
        <end position="213"/>
    </location>
</feature>
<evidence type="ECO:0000313" key="4">
    <source>
        <dbReference type="Proteomes" id="UP001595615"/>
    </source>
</evidence>
<dbReference type="PANTHER" id="PTHR23028">
    <property type="entry name" value="ACETYLTRANSFERASE"/>
    <property type="match status" value="1"/>
</dbReference>
<feature type="transmembrane region" description="Helical" evidence="1">
    <location>
        <begin position="51"/>
        <end position="71"/>
    </location>
</feature>
<keyword evidence="3" id="KW-0808">Transferase</keyword>
<accession>A0ABV7XF70</accession>
<dbReference type="GO" id="GO:0016746">
    <property type="term" value="F:acyltransferase activity"/>
    <property type="evidence" value="ECO:0007669"/>
    <property type="project" value="UniProtKB-KW"/>
</dbReference>
<protein>
    <submittedName>
        <fullName evidence="3">Acyltransferase family protein</fullName>
        <ecNumber evidence="3">2.3.-.-</ecNumber>
    </submittedName>
</protein>
<keyword evidence="3" id="KW-0012">Acyltransferase</keyword>
<dbReference type="Proteomes" id="UP001595615">
    <property type="component" value="Unassembled WGS sequence"/>
</dbReference>
<proteinExistence type="predicted"/>
<dbReference type="EC" id="2.3.-.-" evidence="3"/>
<feature type="domain" description="Acyltransferase 3" evidence="2">
    <location>
        <begin position="13"/>
        <end position="319"/>
    </location>
</feature>
<dbReference type="RefSeq" id="WP_380862916.1">
    <property type="nucleotide sequence ID" value="NZ_JBHRXV010000011.1"/>
</dbReference>
<dbReference type="Pfam" id="PF01757">
    <property type="entry name" value="Acyl_transf_3"/>
    <property type="match status" value="1"/>
</dbReference>
<keyword evidence="1" id="KW-0472">Membrane</keyword>
<name>A0ABV7XF70_9SPHN</name>
<reference evidence="4" key="1">
    <citation type="journal article" date="2019" name="Int. J. Syst. Evol. Microbiol.">
        <title>The Global Catalogue of Microorganisms (GCM) 10K type strain sequencing project: providing services to taxonomists for standard genome sequencing and annotation.</title>
        <authorList>
            <consortium name="The Broad Institute Genomics Platform"/>
            <consortium name="The Broad Institute Genome Sequencing Center for Infectious Disease"/>
            <person name="Wu L."/>
            <person name="Ma J."/>
        </authorList>
    </citation>
    <scope>NUCLEOTIDE SEQUENCE [LARGE SCALE GENOMIC DNA]</scope>
    <source>
        <strain evidence="4">KCTC 42644</strain>
    </source>
</reference>
<feature type="transmembrane region" description="Helical" evidence="1">
    <location>
        <begin position="303"/>
        <end position="323"/>
    </location>
</feature>